<evidence type="ECO:0000256" key="3">
    <source>
        <dbReference type="ARBA" id="ARBA00012438"/>
    </source>
</evidence>
<dbReference type="InterPro" id="IPR003660">
    <property type="entry name" value="HAMP_dom"/>
</dbReference>
<name>A0A7V2WUP9_LEUMU</name>
<dbReference type="InterPro" id="IPR021796">
    <property type="entry name" value="Tll0287-like_dom"/>
</dbReference>
<dbReference type="CDD" id="cd06225">
    <property type="entry name" value="HAMP"/>
    <property type="match status" value="1"/>
</dbReference>
<organism evidence="10">
    <name type="scientific">Leucothrix mucor</name>
    <dbReference type="NCBI Taxonomy" id="45248"/>
    <lineage>
        <taxon>Bacteria</taxon>
        <taxon>Pseudomonadati</taxon>
        <taxon>Pseudomonadota</taxon>
        <taxon>Gammaproteobacteria</taxon>
        <taxon>Thiotrichales</taxon>
        <taxon>Thiotrichaceae</taxon>
        <taxon>Leucothrix</taxon>
    </lineage>
</organism>
<dbReference type="PANTHER" id="PTHR45528:SF10">
    <property type="entry name" value="METHYL-ACCEPTING CHEMOTAXIS PROTEIN"/>
    <property type="match status" value="1"/>
</dbReference>
<keyword evidence="8" id="KW-0812">Transmembrane</keyword>
<dbReference type="PROSITE" id="PS50885">
    <property type="entry name" value="HAMP"/>
    <property type="match status" value="1"/>
</dbReference>
<comment type="catalytic activity">
    <reaction evidence="1">
        <text>ATP + protein L-histidine = ADP + protein N-phospho-L-histidine.</text>
        <dbReference type="EC" id="2.7.13.3"/>
    </reaction>
</comment>
<dbReference type="GO" id="GO:0005886">
    <property type="term" value="C:plasma membrane"/>
    <property type="evidence" value="ECO:0007669"/>
    <property type="project" value="TreeGrafter"/>
</dbReference>
<dbReference type="InterPro" id="IPR050398">
    <property type="entry name" value="HssS/ArlS-like"/>
</dbReference>
<evidence type="ECO:0000256" key="7">
    <source>
        <dbReference type="ARBA" id="ARBA00023136"/>
    </source>
</evidence>
<dbReference type="Proteomes" id="UP000885750">
    <property type="component" value="Unassembled WGS sequence"/>
</dbReference>
<keyword evidence="6" id="KW-0418">Kinase</keyword>
<proteinExistence type="predicted"/>
<dbReference type="GO" id="GO:0000155">
    <property type="term" value="F:phosphorelay sensor kinase activity"/>
    <property type="evidence" value="ECO:0007669"/>
    <property type="project" value="TreeGrafter"/>
</dbReference>
<evidence type="ECO:0000256" key="6">
    <source>
        <dbReference type="ARBA" id="ARBA00022777"/>
    </source>
</evidence>
<dbReference type="EC" id="2.7.13.3" evidence="3"/>
<dbReference type="Pfam" id="PF00672">
    <property type="entry name" value="HAMP"/>
    <property type="match status" value="1"/>
</dbReference>
<accession>A0A7V2WUP9</accession>
<dbReference type="AlphaFoldDB" id="A0A7V2WUP9"/>
<evidence type="ECO:0000256" key="2">
    <source>
        <dbReference type="ARBA" id="ARBA00004141"/>
    </source>
</evidence>
<dbReference type="EMBL" id="DRMS01000230">
    <property type="protein sequence ID" value="HFC92361.1"/>
    <property type="molecule type" value="Genomic_DNA"/>
</dbReference>
<evidence type="ECO:0000259" key="9">
    <source>
        <dbReference type="PROSITE" id="PS50885"/>
    </source>
</evidence>
<evidence type="ECO:0000256" key="4">
    <source>
        <dbReference type="ARBA" id="ARBA00022553"/>
    </source>
</evidence>
<feature type="transmembrane region" description="Helical" evidence="8">
    <location>
        <begin position="211"/>
        <end position="233"/>
    </location>
</feature>
<keyword evidence="7 8" id="KW-0472">Membrane</keyword>
<protein>
    <recommendedName>
        <fullName evidence="3">histidine kinase</fullName>
        <ecNumber evidence="3">2.7.13.3</ecNumber>
    </recommendedName>
</protein>
<feature type="transmembrane region" description="Helical" evidence="8">
    <location>
        <begin position="12"/>
        <end position="32"/>
    </location>
</feature>
<dbReference type="Gene3D" id="6.10.340.10">
    <property type="match status" value="1"/>
</dbReference>
<evidence type="ECO:0000256" key="1">
    <source>
        <dbReference type="ARBA" id="ARBA00000085"/>
    </source>
</evidence>
<keyword evidence="5" id="KW-0808">Transferase</keyword>
<comment type="subcellular location">
    <subcellularLocation>
        <location evidence="2">Membrane</location>
        <topology evidence="2">Multi-pass membrane protein</topology>
    </subcellularLocation>
</comment>
<keyword evidence="8" id="KW-1133">Transmembrane helix</keyword>
<evidence type="ECO:0000256" key="8">
    <source>
        <dbReference type="SAM" id="Phobius"/>
    </source>
</evidence>
<evidence type="ECO:0000256" key="5">
    <source>
        <dbReference type="ARBA" id="ARBA00022679"/>
    </source>
</evidence>
<keyword evidence="4" id="KW-0597">Phosphoprotein</keyword>
<feature type="domain" description="HAMP" evidence="9">
    <location>
        <begin position="235"/>
        <end position="287"/>
    </location>
</feature>
<dbReference type="PANTHER" id="PTHR45528">
    <property type="entry name" value="SENSOR HISTIDINE KINASE CPXA"/>
    <property type="match status" value="1"/>
</dbReference>
<reference evidence="10" key="1">
    <citation type="journal article" date="2020" name="mSystems">
        <title>Genome- and Community-Level Interaction Insights into Carbon Utilization and Element Cycling Functions of Hydrothermarchaeota in Hydrothermal Sediment.</title>
        <authorList>
            <person name="Zhou Z."/>
            <person name="Liu Y."/>
            <person name="Xu W."/>
            <person name="Pan J."/>
            <person name="Luo Z.H."/>
            <person name="Li M."/>
        </authorList>
    </citation>
    <scope>NUCLEOTIDE SEQUENCE [LARGE SCALE GENOMIC DNA]</scope>
    <source>
        <strain evidence="10">HyVt-493</strain>
    </source>
</reference>
<comment type="caution">
    <text evidence="10">The sequence shown here is derived from an EMBL/GenBank/DDBJ whole genome shotgun (WGS) entry which is preliminary data.</text>
</comment>
<dbReference type="Pfam" id="PF11845">
    <property type="entry name" value="Tll0287-like"/>
    <property type="match status" value="1"/>
</dbReference>
<sequence>MEKQQSLRKQFNSVLISLYLLSLLITLPLVYYTTSKEVYNNANNELSIVVDMVQSVRTYIRKDVRPELLKQKVLHAPAVSSTVATRHVAGHFRKLQPKYYIKTASDNPLNLDNRPLPLEQEILEYFRKNRDQKVITREGEIQGLRYLVSSRPSISKPNCNLCHATPETAPEAIVKVYGKDSGYGYKIGDVVGVSVVGVPLNDITVVAVKRGLMLIGLLTFLFTLVMVIINLLVKKKILNPLEELNNASQAMSRGALDRPIEQHNNDEIGELAHSIELMRRSLKEVMGRLRR</sequence>
<evidence type="ECO:0000313" key="10">
    <source>
        <dbReference type="EMBL" id="HFC92361.1"/>
    </source>
</evidence>
<gene>
    <name evidence="10" type="ORF">ENJ51_06060</name>
</gene>
<dbReference type="SUPFAM" id="SSF158472">
    <property type="entry name" value="HAMP domain-like"/>
    <property type="match status" value="1"/>
</dbReference>
<dbReference type="SMART" id="SM00304">
    <property type="entry name" value="HAMP"/>
    <property type="match status" value="1"/>
</dbReference>